<evidence type="ECO:0000256" key="2">
    <source>
        <dbReference type="SAM" id="MobiDB-lite"/>
    </source>
</evidence>
<dbReference type="InterPro" id="IPR008528">
    <property type="entry name" value="unc-13_homologue"/>
</dbReference>
<dbReference type="EMBL" id="JBBPBM010000030">
    <property type="protein sequence ID" value="KAK8535439.1"/>
    <property type="molecule type" value="Genomic_DNA"/>
</dbReference>
<reference evidence="3 4" key="1">
    <citation type="journal article" date="2024" name="G3 (Bethesda)">
        <title>Genome assembly of Hibiscus sabdariffa L. provides insights into metabolisms of medicinal natural products.</title>
        <authorList>
            <person name="Kim T."/>
        </authorList>
    </citation>
    <scope>NUCLEOTIDE SEQUENCE [LARGE SCALE GENOMIC DNA]</scope>
    <source>
        <strain evidence="3">TK-2024</strain>
        <tissue evidence="3">Old leaves</tissue>
    </source>
</reference>
<organism evidence="3 4">
    <name type="scientific">Hibiscus sabdariffa</name>
    <name type="common">roselle</name>
    <dbReference type="NCBI Taxonomy" id="183260"/>
    <lineage>
        <taxon>Eukaryota</taxon>
        <taxon>Viridiplantae</taxon>
        <taxon>Streptophyta</taxon>
        <taxon>Embryophyta</taxon>
        <taxon>Tracheophyta</taxon>
        <taxon>Spermatophyta</taxon>
        <taxon>Magnoliopsida</taxon>
        <taxon>eudicotyledons</taxon>
        <taxon>Gunneridae</taxon>
        <taxon>Pentapetalae</taxon>
        <taxon>rosids</taxon>
        <taxon>malvids</taxon>
        <taxon>Malvales</taxon>
        <taxon>Malvaceae</taxon>
        <taxon>Malvoideae</taxon>
        <taxon>Hibiscus</taxon>
    </lineage>
</organism>
<keyword evidence="1" id="KW-0175">Coiled coil</keyword>
<evidence type="ECO:0000313" key="3">
    <source>
        <dbReference type="EMBL" id="KAK8535439.1"/>
    </source>
</evidence>
<feature type="region of interest" description="Disordered" evidence="2">
    <location>
        <begin position="82"/>
        <end position="133"/>
    </location>
</feature>
<dbReference type="PANTHER" id="PTHR31280:SF16">
    <property type="entry name" value="GLS PROTEIN (DUF810)"/>
    <property type="match status" value="1"/>
</dbReference>
<feature type="coiled-coil region" evidence="1">
    <location>
        <begin position="344"/>
        <end position="371"/>
    </location>
</feature>
<comment type="caution">
    <text evidence="3">The sequence shown here is derived from an EMBL/GenBank/DDBJ whole genome shotgun (WGS) entry which is preliminary data.</text>
</comment>
<feature type="compositionally biased region" description="Polar residues" evidence="2">
    <location>
        <begin position="94"/>
        <end position="104"/>
    </location>
</feature>
<proteinExistence type="predicted"/>
<feature type="compositionally biased region" description="Basic and acidic residues" evidence="2">
    <location>
        <begin position="124"/>
        <end position="133"/>
    </location>
</feature>
<evidence type="ECO:0000256" key="1">
    <source>
        <dbReference type="SAM" id="Coils"/>
    </source>
</evidence>
<dbReference type="Proteomes" id="UP001472677">
    <property type="component" value="Unassembled WGS sequence"/>
</dbReference>
<gene>
    <name evidence="3" type="ORF">V6N12_056957</name>
</gene>
<keyword evidence="4" id="KW-1185">Reference proteome</keyword>
<accession>A0ABR2DCK2</accession>
<protein>
    <submittedName>
        <fullName evidence="3">Uncharacterized protein</fullName>
    </submittedName>
</protein>
<name>A0ABR2DCK2_9ROSI</name>
<evidence type="ECO:0000313" key="4">
    <source>
        <dbReference type="Proteomes" id="UP001472677"/>
    </source>
</evidence>
<dbReference type="PANTHER" id="PTHR31280">
    <property type="entry name" value="PROTEIN UNC-13 HOMOLOG"/>
    <property type="match status" value="1"/>
</dbReference>
<sequence>MLCALRNITSRKVKRQYHHRKTTTTTKATTAKVARAMHNDSTETPSCPLGELATNLSDSELRETAYEILVGACLSYGGKTSNNNVSESEKAASTPHTSLKSRAASTVKKALGLRSRRKKSSKPGSERVKKASSIEETLRVQLRVSEQMDSRVRKALSKVAANQKIESMVLPLEMLQQLQPSDFPNQEEYEVWQRRNLKLLEAGLLLHPLIPLNSEDTAPERLRDVIDGAPENLLDTAKDNELVQNLRSIVTSLACRTRNDGSVTETSHWADGFPLNLKIYQMLLEACFDLNDETSVIEELDEVLERIEKTWLVLGLNQTLHNLCFLWMLFKRYTSTDHAEGDLLNASDNLLSKVENDAKALKEDANHAKMLSSTLSSISGWAEMRLADYHSCFRGDNTGSMAYVVSMAVRSAKMMAEDDVEGKENDVGYERVDGYIKSSLRAAFAQASSQCRIYPKMIHGFIC</sequence>